<keyword evidence="2" id="KW-1185">Reference proteome</keyword>
<sequence length="110" mass="12730">MAKHEFAILPWEPKGRYDEYDPWKYNFIKVDDELIEPLLPSFCGIKTFAHTLEEPWDGLNYCGITLIPPQSIPAFQISLLQSEHLGRLQELLALLKTAQSQNKFVIHYGI</sequence>
<organism evidence="1 2">
    <name type="scientific">Youxingia wuxianensis</name>
    <dbReference type="NCBI Taxonomy" id="2763678"/>
    <lineage>
        <taxon>Bacteria</taxon>
        <taxon>Bacillati</taxon>
        <taxon>Bacillota</taxon>
        <taxon>Clostridia</taxon>
        <taxon>Eubacteriales</taxon>
        <taxon>Oscillospiraceae</taxon>
        <taxon>Youxingia</taxon>
    </lineage>
</organism>
<name>A0A926ICB8_9FIRM</name>
<dbReference type="Proteomes" id="UP000623678">
    <property type="component" value="Unassembled WGS sequence"/>
</dbReference>
<evidence type="ECO:0000313" key="2">
    <source>
        <dbReference type="Proteomes" id="UP000623678"/>
    </source>
</evidence>
<proteinExistence type="predicted"/>
<evidence type="ECO:0000313" key="1">
    <source>
        <dbReference type="EMBL" id="MBC8585027.1"/>
    </source>
</evidence>
<accession>A0A926ICB8</accession>
<dbReference type="AlphaFoldDB" id="A0A926ICB8"/>
<dbReference type="RefSeq" id="WP_262394808.1">
    <property type="nucleotide sequence ID" value="NZ_JACRTD010000003.1"/>
</dbReference>
<reference evidence="1" key="1">
    <citation type="submission" date="2020-08" db="EMBL/GenBank/DDBJ databases">
        <title>Genome public.</title>
        <authorList>
            <person name="Liu C."/>
            <person name="Sun Q."/>
        </authorList>
    </citation>
    <scope>NUCLEOTIDE SEQUENCE</scope>
    <source>
        <strain evidence="1">NSJ-64</strain>
    </source>
</reference>
<dbReference type="EMBL" id="JACRTD010000003">
    <property type="protein sequence ID" value="MBC8585027.1"/>
    <property type="molecule type" value="Genomic_DNA"/>
</dbReference>
<comment type="caution">
    <text evidence="1">The sequence shown here is derived from an EMBL/GenBank/DDBJ whole genome shotgun (WGS) entry which is preliminary data.</text>
</comment>
<gene>
    <name evidence="1" type="ORF">H8705_05460</name>
</gene>
<protein>
    <submittedName>
        <fullName evidence="1">Uncharacterized protein</fullName>
    </submittedName>
</protein>